<dbReference type="AlphaFoldDB" id="A0A0B7B196"/>
<gene>
    <name evidence="1" type="primary">ORF151603</name>
</gene>
<reference evidence="1" key="1">
    <citation type="submission" date="2014-12" db="EMBL/GenBank/DDBJ databases">
        <title>Insight into the proteome of Arion vulgaris.</title>
        <authorList>
            <person name="Aradska J."/>
            <person name="Bulat T."/>
            <person name="Smidak R."/>
            <person name="Sarate P."/>
            <person name="Gangsoo J."/>
            <person name="Sialana F."/>
            <person name="Bilban M."/>
            <person name="Lubec G."/>
        </authorList>
    </citation>
    <scope>NUCLEOTIDE SEQUENCE</scope>
    <source>
        <tissue evidence="1">Skin</tissue>
    </source>
</reference>
<proteinExistence type="predicted"/>
<name>A0A0B7B196_9EUPU</name>
<organism evidence="1">
    <name type="scientific">Arion vulgaris</name>
    <dbReference type="NCBI Taxonomy" id="1028688"/>
    <lineage>
        <taxon>Eukaryota</taxon>
        <taxon>Metazoa</taxon>
        <taxon>Spiralia</taxon>
        <taxon>Lophotrochozoa</taxon>
        <taxon>Mollusca</taxon>
        <taxon>Gastropoda</taxon>
        <taxon>Heterobranchia</taxon>
        <taxon>Euthyneura</taxon>
        <taxon>Panpulmonata</taxon>
        <taxon>Eupulmonata</taxon>
        <taxon>Stylommatophora</taxon>
        <taxon>Helicina</taxon>
        <taxon>Arionoidea</taxon>
        <taxon>Arionidae</taxon>
        <taxon>Arion</taxon>
    </lineage>
</organism>
<accession>A0A0B7B196</accession>
<sequence>MCHDDSNSFFMNIISSPGMNNKHIFARYVSVVLCNNCGSADVVLGPARE</sequence>
<feature type="non-terminal residue" evidence="1">
    <location>
        <position position="49"/>
    </location>
</feature>
<protein>
    <submittedName>
        <fullName evidence="1">Uncharacterized protein</fullName>
    </submittedName>
</protein>
<evidence type="ECO:0000313" key="1">
    <source>
        <dbReference type="EMBL" id="CEK86066.1"/>
    </source>
</evidence>
<dbReference type="EMBL" id="HACG01039201">
    <property type="protein sequence ID" value="CEK86066.1"/>
    <property type="molecule type" value="Transcribed_RNA"/>
</dbReference>